<keyword evidence="5" id="KW-0645">Protease</keyword>
<proteinExistence type="predicted"/>
<dbReference type="EMBL" id="CP003382">
    <property type="protein sequence ID" value="AFZ69115.1"/>
    <property type="molecule type" value="Genomic_DNA"/>
</dbReference>
<gene>
    <name evidence="5" type="ordered locus">Deipe_3689</name>
</gene>
<feature type="domain" description="Creatinase N-terminal" evidence="4">
    <location>
        <begin position="47"/>
        <end position="171"/>
    </location>
</feature>
<keyword evidence="1" id="KW-0479">Metal-binding</keyword>
<reference evidence="6" key="1">
    <citation type="submission" date="2012-03" db="EMBL/GenBank/DDBJ databases">
        <title>Complete sequence of chromosome of Deinococcus peraridilitoris DSM 19664.</title>
        <authorList>
            <person name="Lucas S."/>
            <person name="Copeland A."/>
            <person name="Lapidus A."/>
            <person name="Glavina del Rio T."/>
            <person name="Dalin E."/>
            <person name="Tice H."/>
            <person name="Bruce D."/>
            <person name="Goodwin L."/>
            <person name="Pitluck S."/>
            <person name="Peters L."/>
            <person name="Mikhailova N."/>
            <person name="Lu M."/>
            <person name="Kyrpides N."/>
            <person name="Mavromatis K."/>
            <person name="Ivanova N."/>
            <person name="Brettin T."/>
            <person name="Detter J.C."/>
            <person name="Han C."/>
            <person name="Larimer F."/>
            <person name="Land M."/>
            <person name="Hauser L."/>
            <person name="Markowitz V."/>
            <person name="Cheng J.-F."/>
            <person name="Hugenholtz P."/>
            <person name="Woyke T."/>
            <person name="Wu D."/>
            <person name="Pukall R."/>
            <person name="Steenblock K."/>
            <person name="Brambilla E."/>
            <person name="Klenk H.-P."/>
            <person name="Eisen J.A."/>
        </authorList>
    </citation>
    <scope>NUCLEOTIDE SEQUENCE [LARGE SCALE GENOMIC DNA]</scope>
    <source>
        <strain evidence="6">DSM 19664 / LMG 22246 / CIP 109416 / KR-200</strain>
    </source>
</reference>
<dbReference type="HOGENOM" id="CLU_017266_4_2_0"/>
<dbReference type="CDD" id="cd01092">
    <property type="entry name" value="APP-like"/>
    <property type="match status" value="1"/>
</dbReference>
<dbReference type="PROSITE" id="PS00491">
    <property type="entry name" value="PROLINE_PEPTIDASE"/>
    <property type="match status" value="1"/>
</dbReference>
<dbReference type="GO" id="GO:0008235">
    <property type="term" value="F:metalloexopeptidase activity"/>
    <property type="evidence" value="ECO:0007669"/>
    <property type="project" value="UniProtKB-ARBA"/>
</dbReference>
<keyword evidence="6" id="KW-1185">Reference proteome</keyword>
<dbReference type="InterPro" id="IPR050659">
    <property type="entry name" value="Peptidase_M24B"/>
</dbReference>
<dbReference type="Pfam" id="PF01321">
    <property type="entry name" value="Creatinase_N"/>
    <property type="match status" value="1"/>
</dbReference>
<evidence type="ECO:0000313" key="5">
    <source>
        <dbReference type="EMBL" id="AFZ69115.1"/>
    </source>
</evidence>
<dbReference type="Pfam" id="PF00557">
    <property type="entry name" value="Peptidase_M24"/>
    <property type="match status" value="1"/>
</dbReference>
<dbReference type="PATRIC" id="fig|937777.3.peg.3699"/>
<name>L0A7V6_DEIPD</name>
<dbReference type="InterPro" id="IPR000994">
    <property type="entry name" value="Pept_M24"/>
</dbReference>
<dbReference type="InterPro" id="IPR029149">
    <property type="entry name" value="Creatin/AminoP/Spt16_N"/>
</dbReference>
<dbReference type="PANTHER" id="PTHR46112:SF3">
    <property type="entry name" value="AMINOPEPTIDASE YPDF"/>
    <property type="match status" value="1"/>
</dbReference>
<evidence type="ECO:0000313" key="6">
    <source>
        <dbReference type="Proteomes" id="UP000010467"/>
    </source>
</evidence>
<dbReference type="Gene3D" id="3.90.230.10">
    <property type="entry name" value="Creatinase/methionine aminopeptidase superfamily"/>
    <property type="match status" value="1"/>
</dbReference>
<evidence type="ECO:0000256" key="1">
    <source>
        <dbReference type="ARBA" id="ARBA00022723"/>
    </source>
</evidence>
<dbReference type="InterPro" id="IPR001714">
    <property type="entry name" value="Pept_M24_MAP"/>
</dbReference>
<evidence type="ECO:0000259" key="4">
    <source>
        <dbReference type="Pfam" id="PF01321"/>
    </source>
</evidence>
<dbReference type="KEGG" id="dpd:Deipe_3689"/>
<organism evidence="5 6">
    <name type="scientific">Deinococcus peraridilitoris (strain DSM 19664 / LMG 22246 / CIP 109416 / KR-200)</name>
    <dbReference type="NCBI Taxonomy" id="937777"/>
    <lineage>
        <taxon>Bacteria</taxon>
        <taxon>Thermotogati</taxon>
        <taxon>Deinococcota</taxon>
        <taxon>Deinococci</taxon>
        <taxon>Deinococcales</taxon>
        <taxon>Deinococcaceae</taxon>
        <taxon>Deinococcus</taxon>
    </lineage>
</organism>
<protein>
    <submittedName>
        <fullName evidence="5">Xaa-Pro aminopeptidase</fullName>
    </submittedName>
</protein>
<dbReference type="InterPro" id="IPR000587">
    <property type="entry name" value="Creatinase_N"/>
</dbReference>
<dbReference type="InterPro" id="IPR036005">
    <property type="entry name" value="Creatinase/aminopeptidase-like"/>
</dbReference>
<keyword evidence="2" id="KW-0378">Hydrolase</keyword>
<dbReference type="Proteomes" id="UP000010467">
    <property type="component" value="Chromosome"/>
</dbReference>
<dbReference type="SUPFAM" id="SSF55920">
    <property type="entry name" value="Creatinase/aminopeptidase"/>
    <property type="match status" value="1"/>
</dbReference>
<accession>L0A7V6</accession>
<evidence type="ECO:0000259" key="3">
    <source>
        <dbReference type="Pfam" id="PF00557"/>
    </source>
</evidence>
<dbReference type="Gene3D" id="3.40.350.10">
    <property type="entry name" value="Creatinase/prolidase N-terminal domain"/>
    <property type="match status" value="1"/>
</dbReference>
<dbReference type="PANTHER" id="PTHR46112">
    <property type="entry name" value="AMINOPEPTIDASE"/>
    <property type="match status" value="1"/>
</dbReference>
<dbReference type="InterPro" id="IPR001131">
    <property type="entry name" value="Peptidase_M24B_aminopep-P_CS"/>
</dbReference>
<dbReference type="STRING" id="937777.Deipe_3689"/>
<dbReference type="eggNOG" id="COG0006">
    <property type="taxonomic scope" value="Bacteria"/>
</dbReference>
<evidence type="ECO:0000256" key="2">
    <source>
        <dbReference type="ARBA" id="ARBA00022801"/>
    </source>
</evidence>
<dbReference type="AlphaFoldDB" id="L0A7V6"/>
<dbReference type="PRINTS" id="PR00599">
    <property type="entry name" value="MAPEPTIDASE"/>
</dbReference>
<dbReference type="SUPFAM" id="SSF53092">
    <property type="entry name" value="Creatinase/prolidase N-terminal domain"/>
    <property type="match status" value="1"/>
</dbReference>
<keyword evidence="5" id="KW-0031">Aminopeptidase</keyword>
<feature type="domain" description="Peptidase M24" evidence="3">
    <location>
        <begin position="179"/>
        <end position="382"/>
    </location>
</feature>
<sequence length="396" mass="43151">MGVAQLLLQKTSHSVLVNCFTIFGSRENFMQRVVDIGPHVMIRSMSQFADLLASEGLTALWVTRPEHVRLLSGFSSPADARILLTASGATLYTDARYTAQAAQESRIPHFIGAPPRSNADREMYAHAREQLGEGRLGFEADHVTVAGLALLEEAFERPLAPTTGLFESLRQRKSPEEIELIRRAVRIADEAYEEVRPQILAGRREIDVALDLEIAMRRRGAEGSAFEIIVASGERGAMPHGAASEKVIQDGELVTIDMGARLHGYHSDMTRTLAVGSVSGELRRLYRTVLEAEEACVQLVRPGVRAADLDAHAREILARHDLAQYFAHSLGHGIGLAVHERPGLSSSSEDVLESGMLVTIEPGVYLPGFGGVRIEDLVLVTDEGYEVLSGATKEGL</sequence>
<dbReference type="GO" id="GO:0004177">
    <property type="term" value="F:aminopeptidase activity"/>
    <property type="evidence" value="ECO:0007669"/>
    <property type="project" value="UniProtKB-KW"/>
</dbReference>
<dbReference type="GO" id="GO:0046872">
    <property type="term" value="F:metal ion binding"/>
    <property type="evidence" value="ECO:0007669"/>
    <property type="project" value="UniProtKB-KW"/>
</dbReference>